<evidence type="ECO:0000256" key="1">
    <source>
        <dbReference type="ARBA" id="ARBA00004370"/>
    </source>
</evidence>
<evidence type="ECO:0000256" key="2">
    <source>
        <dbReference type="ARBA" id="ARBA00022692"/>
    </source>
</evidence>
<dbReference type="GO" id="GO:0007168">
    <property type="term" value="P:receptor guanylyl cyclase signaling pathway"/>
    <property type="evidence" value="ECO:0007669"/>
    <property type="project" value="TreeGrafter"/>
</dbReference>
<dbReference type="GO" id="GO:0005886">
    <property type="term" value="C:plasma membrane"/>
    <property type="evidence" value="ECO:0007669"/>
    <property type="project" value="TreeGrafter"/>
</dbReference>
<evidence type="ECO:0000259" key="8">
    <source>
        <dbReference type="PROSITE" id="PS50125"/>
    </source>
</evidence>
<dbReference type="AlphaFoldDB" id="A0A7S3L3N7"/>
<dbReference type="GO" id="GO:0004016">
    <property type="term" value="F:adenylate cyclase activity"/>
    <property type="evidence" value="ECO:0007669"/>
    <property type="project" value="TreeGrafter"/>
</dbReference>
<name>A0A7S3L3N7_9STRA</name>
<proteinExistence type="predicted"/>
<keyword evidence="2 7" id="KW-0812">Transmembrane</keyword>
<dbReference type="Pfam" id="PF00211">
    <property type="entry name" value="Guanylate_cyc"/>
    <property type="match status" value="1"/>
</dbReference>
<organism evidence="9">
    <name type="scientific">Amphora coffeiformis</name>
    <dbReference type="NCBI Taxonomy" id="265554"/>
    <lineage>
        <taxon>Eukaryota</taxon>
        <taxon>Sar</taxon>
        <taxon>Stramenopiles</taxon>
        <taxon>Ochrophyta</taxon>
        <taxon>Bacillariophyta</taxon>
        <taxon>Bacillariophyceae</taxon>
        <taxon>Bacillariophycidae</taxon>
        <taxon>Thalassiophysales</taxon>
        <taxon>Catenulaceae</taxon>
        <taxon>Amphora</taxon>
    </lineage>
</organism>
<protein>
    <recommendedName>
        <fullName evidence="8">Guanylate cyclase domain-containing protein</fullName>
    </recommendedName>
</protein>
<evidence type="ECO:0000313" key="9">
    <source>
        <dbReference type="EMBL" id="CAE0408091.1"/>
    </source>
</evidence>
<keyword evidence="4 7" id="KW-1133">Transmembrane helix</keyword>
<dbReference type="SMART" id="SM00044">
    <property type="entry name" value="CYCc"/>
    <property type="match status" value="1"/>
</dbReference>
<dbReference type="GO" id="GO:0004383">
    <property type="term" value="F:guanylate cyclase activity"/>
    <property type="evidence" value="ECO:0007669"/>
    <property type="project" value="TreeGrafter"/>
</dbReference>
<keyword evidence="6" id="KW-0456">Lyase</keyword>
<keyword evidence="5 7" id="KW-0472">Membrane</keyword>
<comment type="subcellular location">
    <subcellularLocation>
        <location evidence="1">Membrane</location>
    </subcellularLocation>
</comment>
<reference evidence="9" key="1">
    <citation type="submission" date="2021-01" db="EMBL/GenBank/DDBJ databases">
        <authorList>
            <person name="Corre E."/>
            <person name="Pelletier E."/>
            <person name="Niang G."/>
            <person name="Scheremetjew M."/>
            <person name="Finn R."/>
            <person name="Kale V."/>
            <person name="Holt S."/>
            <person name="Cochrane G."/>
            <person name="Meng A."/>
            <person name="Brown T."/>
            <person name="Cohen L."/>
        </authorList>
    </citation>
    <scope>NUCLEOTIDE SEQUENCE</scope>
    <source>
        <strain evidence="9">CCMP127</strain>
    </source>
</reference>
<dbReference type="SUPFAM" id="SSF55073">
    <property type="entry name" value="Nucleotide cyclase"/>
    <property type="match status" value="1"/>
</dbReference>
<dbReference type="PANTHER" id="PTHR11920:SF335">
    <property type="entry name" value="GUANYLATE CYCLASE"/>
    <property type="match status" value="1"/>
</dbReference>
<feature type="transmembrane region" description="Helical" evidence="7">
    <location>
        <begin position="53"/>
        <end position="73"/>
    </location>
</feature>
<evidence type="ECO:0000256" key="6">
    <source>
        <dbReference type="ARBA" id="ARBA00023239"/>
    </source>
</evidence>
<accession>A0A7S3L3N7</accession>
<keyword evidence="3" id="KW-0547">Nucleotide-binding</keyword>
<evidence type="ECO:0000256" key="7">
    <source>
        <dbReference type="SAM" id="Phobius"/>
    </source>
</evidence>
<dbReference type="InterPro" id="IPR029787">
    <property type="entry name" value="Nucleotide_cyclase"/>
</dbReference>
<dbReference type="InterPro" id="IPR050401">
    <property type="entry name" value="Cyclic_nucleotide_synthase"/>
</dbReference>
<dbReference type="InterPro" id="IPR001054">
    <property type="entry name" value="A/G_cyclase"/>
</dbReference>
<dbReference type="PROSITE" id="PS50125">
    <property type="entry name" value="GUANYLATE_CYCLASE_2"/>
    <property type="match status" value="1"/>
</dbReference>
<evidence type="ECO:0000256" key="4">
    <source>
        <dbReference type="ARBA" id="ARBA00022989"/>
    </source>
</evidence>
<dbReference type="GO" id="GO:0035556">
    <property type="term" value="P:intracellular signal transduction"/>
    <property type="evidence" value="ECO:0007669"/>
    <property type="project" value="InterPro"/>
</dbReference>
<dbReference type="CDD" id="cd07302">
    <property type="entry name" value="CHD"/>
    <property type="match status" value="1"/>
</dbReference>
<evidence type="ECO:0000256" key="5">
    <source>
        <dbReference type="ARBA" id="ARBA00023136"/>
    </source>
</evidence>
<dbReference type="EMBL" id="HBIM01006890">
    <property type="protein sequence ID" value="CAE0408091.1"/>
    <property type="molecule type" value="Transcribed_RNA"/>
</dbReference>
<gene>
    <name evidence="9" type="ORF">ACOF00016_LOCUS5866</name>
</gene>
<evidence type="ECO:0000256" key="3">
    <source>
        <dbReference type="ARBA" id="ARBA00022741"/>
    </source>
</evidence>
<dbReference type="Gene3D" id="3.30.70.1230">
    <property type="entry name" value="Nucleotide cyclase"/>
    <property type="match status" value="1"/>
</dbReference>
<sequence length="762" mass="84156">MKTLANLQHIREESSDVSSVLEEGTKVADMDEREEIGKRLAKQGDAAVKTLRLGLFVALLSATVLASLSIYFFTRNGEQADFENAFDANSRKIIEAFEAIAERRLSAVAAFGTTITSYAMTTNATWPFVTIPHMEARARHVLTLAEAIAIAFAPVIYTPQDRATWENEYVPAHVNWIDESRDYQENVLQQTGDGPSGMFGPPAGEGGNGPPPVYQGMPDFSAGYAKQIYTTGMTPLGTIGPLVADSSGPFIPWWQQAPAPTLGSSSLTNMDLMDDPSFSGNLLETLERRRAALGFMSMNGYFEYVAPISGFYYPIVESLEPDSKVVGTLATLMFWDTFFENILPPNANGMVVVLRNTCNQSFSFQLNGPNVESLGEGDMHDSKYDFLSRDVSFTASINKAYESRSYLGFPMDEEGCQYSLSVHASRELEDTYISMMPIVYTVGTVLIFFLTSVLFIMYDRLVEHRQRTILKEAEKSGAIVSSLFPKAFRDRLMEAQEAELPTTSAQKSLKTFLNNKSSDDDIQVDNDDPIADQFDDCTVLFADIAGFTKWSSKRDPGQVFTLLQNVYGSFDRAAKKRGVFKVETIGDCYLAVTGLPKAQPDHAIIMAKFANEIVVKMQNVASSLEDKLGEGTSELTLRIGLHSGPVTAGILKGEKSRFQLFGDTVNTASRMESNGEANRIQVSPETAELLVKAGKGHWLCKRDGMTEMKGKGLVQTYWLVPPQTCSTTESSISSGTHTVLPDHQQYKLDSVREYLKQHMDDD</sequence>
<feature type="domain" description="Guanylate cyclase" evidence="8">
    <location>
        <begin position="538"/>
        <end position="672"/>
    </location>
</feature>
<feature type="transmembrane region" description="Helical" evidence="7">
    <location>
        <begin position="438"/>
        <end position="458"/>
    </location>
</feature>
<dbReference type="GO" id="GO:0000166">
    <property type="term" value="F:nucleotide binding"/>
    <property type="evidence" value="ECO:0007669"/>
    <property type="project" value="UniProtKB-KW"/>
</dbReference>
<dbReference type="PANTHER" id="PTHR11920">
    <property type="entry name" value="GUANYLYL CYCLASE"/>
    <property type="match status" value="1"/>
</dbReference>
<dbReference type="GO" id="GO:0001653">
    <property type="term" value="F:peptide receptor activity"/>
    <property type="evidence" value="ECO:0007669"/>
    <property type="project" value="TreeGrafter"/>
</dbReference>